<feature type="region of interest" description="Disordered" evidence="1">
    <location>
        <begin position="1"/>
        <end position="22"/>
    </location>
</feature>
<evidence type="ECO:0000313" key="3">
    <source>
        <dbReference type="Proteomes" id="UP001332243"/>
    </source>
</evidence>
<feature type="compositionally biased region" description="Basic and acidic residues" evidence="1">
    <location>
        <begin position="12"/>
        <end position="22"/>
    </location>
</feature>
<keyword evidence="3" id="KW-1185">Reference proteome</keyword>
<accession>A0ABU7RQI6</accession>
<sequence length="167" mass="18706">MAADAAGGRDTGGADEHRTRDRHGQEWLPEWCLIGTLLPYPYQPDGPNAEFRSQKIFPAGAKLHVVGGFAGMGHETVTVIGYAHRRAQPVTAHIRAKYVGNWRTRLVYRPAILRMINTAQREEWSAHRWLTDRRDGRVVTYLPTDPAYGEHLARVAEAFQRALHGGG</sequence>
<reference evidence="2 3" key="1">
    <citation type="submission" date="2024-01" db="EMBL/GenBank/DDBJ databases">
        <title>Genome insights into Plantactinospora sonchi sp. nov.</title>
        <authorList>
            <person name="Wang L."/>
        </authorList>
    </citation>
    <scope>NUCLEOTIDE SEQUENCE [LARGE SCALE GENOMIC DNA]</scope>
    <source>
        <strain evidence="2 3">NEAU-QY2</strain>
    </source>
</reference>
<organism evidence="2 3">
    <name type="scientific">Plantactinospora sonchi</name>
    <dbReference type="NCBI Taxonomy" id="1544735"/>
    <lineage>
        <taxon>Bacteria</taxon>
        <taxon>Bacillati</taxon>
        <taxon>Actinomycetota</taxon>
        <taxon>Actinomycetes</taxon>
        <taxon>Micromonosporales</taxon>
        <taxon>Micromonosporaceae</taxon>
        <taxon>Plantactinospora</taxon>
    </lineage>
</organism>
<name>A0ABU7RQI6_9ACTN</name>
<proteinExistence type="predicted"/>
<evidence type="ECO:0000256" key="1">
    <source>
        <dbReference type="SAM" id="MobiDB-lite"/>
    </source>
</evidence>
<comment type="caution">
    <text evidence="2">The sequence shown here is derived from an EMBL/GenBank/DDBJ whole genome shotgun (WGS) entry which is preliminary data.</text>
</comment>
<dbReference type="EMBL" id="JAZGQK010000007">
    <property type="protein sequence ID" value="MEE6258745.1"/>
    <property type="molecule type" value="Genomic_DNA"/>
</dbReference>
<gene>
    <name evidence="2" type="ORF">V1633_09620</name>
</gene>
<dbReference type="Proteomes" id="UP001332243">
    <property type="component" value="Unassembled WGS sequence"/>
</dbReference>
<dbReference type="RefSeq" id="WP_331213873.1">
    <property type="nucleotide sequence ID" value="NZ_JAZGQK010000007.1"/>
</dbReference>
<protein>
    <submittedName>
        <fullName evidence="2">Uncharacterized protein</fullName>
    </submittedName>
</protein>
<evidence type="ECO:0000313" key="2">
    <source>
        <dbReference type="EMBL" id="MEE6258745.1"/>
    </source>
</evidence>